<dbReference type="KEGG" id="vg:20041448"/>
<sequence>MIELIKNKILTLSLKLLSSSGFVSKKLRHFINKAKFNQRKTIIYDIPYIDKRYSQSNNNYIFPFEDVCNIEVFNKQNEKIFVQDDVYENLKNVGHHKTDNYILFSELKIFTGLNDASHKVIFEFFPWITFKDNTNKLIIEFKKPLIL</sequence>
<reference evidence="1 2" key="1">
    <citation type="journal article" date="2014" name="Virology">
        <title>Genome of brown tide virus (AaV), the little giant of the Megaviridae, elucidates NCLDV genome expansion and host-virus coevolution.</title>
        <authorList>
            <person name="Moniruzzaman M."/>
            <person name="LeCleir G.R."/>
            <person name="Brown C.M."/>
            <person name="Gobler C.J."/>
            <person name="Bidle K.D."/>
            <person name="Wilson W.H."/>
            <person name="Wilhelm S.W."/>
        </authorList>
    </citation>
    <scope>NUCLEOTIDE SEQUENCE [LARGE SCALE GENOMIC DNA]</scope>
    <source>
        <strain evidence="1">BtV-01</strain>
    </source>
</reference>
<dbReference type="Proteomes" id="UP000028667">
    <property type="component" value="Segment"/>
</dbReference>
<gene>
    <name evidence="1" type="ORF">AaV_187</name>
</gene>
<evidence type="ECO:0000313" key="1">
    <source>
        <dbReference type="EMBL" id="AII17229.1"/>
    </source>
</evidence>
<proteinExistence type="predicted"/>
<dbReference type="GeneID" id="20041448"/>
<name>A0A076FG29_9VIRU</name>
<dbReference type="RefSeq" id="YP_009052261.1">
    <property type="nucleotide sequence ID" value="NC_024697.1"/>
</dbReference>
<keyword evidence="2" id="KW-1185">Reference proteome</keyword>
<organism evidence="1 2">
    <name type="scientific">Aureococcus anophagefferens virus</name>
    <dbReference type="NCBI Taxonomy" id="1474867"/>
    <lineage>
        <taxon>Viruses</taxon>
        <taxon>Varidnaviria</taxon>
        <taxon>Bamfordvirae</taxon>
        <taxon>Nucleocytoviricota</taxon>
        <taxon>Megaviricetes</taxon>
        <taxon>Imitervirales</taxon>
        <taxon>Schizomimiviridae</taxon>
        <taxon>Kratosvirus</taxon>
        <taxon>Kratosvirus quantuckense</taxon>
    </lineage>
</organism>
<accession>A0A076FG29</accession>
<evidence type="ECO:0000313" key="2">
    <source>
        <dbReference type="Proteomes" id="UP000028667"/>
    </source>
</evidence>
<dbReference type="EMBL" id="KJ645900">
    <property type="protein sequence ID" value="AII17229.1"/>
    <property type="molecule type" value="Genomic_DNA"/>
</dbReference>
<protein>
    <submittedName>
        <fullName evidence="1">Uncharacterized protein</fullName>
    </submittedName>
</protein>